<dbReference type="KEGG" id="dpi:BN4_11839"/>
<proteinExistence type="predicted"/>
<keyword evidence="3" id="KW-1185">Reference proteome</keyword>
<protein>
    <recommendedName>
        <fullName evidence="4">Solute-binding protein family 3/N-terminal domain-containing protein</fullName>
    </recommendedName>
</protein>
<gene>
    <name evidence="2" type="ordered locus">BN4_11839</name>
</gene>
<dbReference type="RefSeq" id="WP_015415118.1">
    <property type="nucleotide sequence ID" value="NC_020409.1"/>
</dbReference>
<dbReference type="SUPFAM" id="SSF53850">
    <property type="entry name" value="Periplasmic binding protein-like II"/>
    <property type="match status" value="1"/>
</dbReference>
<dbReference type="HOGENOM" id="CLU_1101498_0_0_7"/>
<dbReference type="STRING" id="1322246.BN4_11839"/>
<name>M1WQN6_PSEP2</name>
<accession>M1WQN6</accession>
<dbReference type="BioCyc" id="DPIE1322246:BN4_RS09225-MONOMER"/>
<keyword evidence="1" id="KW-0732">Signal</keyword>
<dbReference type="Gene3D" id="3.40.190.10">
    <property type="entry name" value="Periplasmic binding protein-like II"/>
    <property type="match status" value="2"/>
</dbReference>
<dbReference type="OrthoDB" id="8255022at2"/>
<sequence length="252" mass="28341">MRQRILIFFLCWILSTVAFTSITPAAEPSQVDFSFGTASPPDTFTHKYQKVLLTEAFKRNGLQLHVIYIPNLKEMTSQVNQMILDGDVHRVGSLTGRDGYPGYVRINFSTHTLEWGAYACSPLPVKGWKSLSTLGMTVGYRKGNFISKKNLTGTVPPRFLHEFQTQLDGFKALAAGEIAVFVMANQYTAQEFLCSKQFSDSGIRLLCVLSKKNMYAYFSKKHAALAPRIAKTLKNMKQQGFFEKTLLKIMGQ</sequence>
<reference evidence="2 3" key="1">
    <citation type="journal article" date="2013" name="PLoS ONE">
        <title>The first genomic and proteomic characterization of a deep-sea sulfate reducer: insights into the piezophilic lifestyle of Desulfovibrio piezophilus.</title>
        <authorList>
            <person name="Pradel N."/>
            <person name="Ji B."/>
            <person name="Gimenez G."/>
            <person name="Talla E."/>
            <person name="Lenoble P."/>
            <person name="Garel M."/>
            <person name="Tamburini C."/>
            <person name="Fourquet P."/>
            <person name="Lebrun R."/>
            <person name="Bertin P."/>
            <person name="Denis Y."/>
            <person name="Pophillat M."/>
            <person name="Barbe V."/>
            <person name="Ollivier B."/>
            <person name="Dolla A."/>
        </authorList>
    </citation>
    <scope>NUCLEOTIDE SEQUENCE [LARGE SCALE GENOMIC DNA]</scope>
    <source>
        <strain evidence="3">DSM 10523 / SB164P1</strain>
    </source>
</reference>
<evidence type="ECO:0000313" key="2">
    <source>
        <dbReference type="EMBL" id="CCH49074.1"/>
    </source>
</evidence>
<dbReference type="eggNOG" id="COG0834">
    <property type="taxonomic scope" value="Bacteria"/>
</dbReference>
<dbReference type="EMBL" id="FO203427">
    <property type="protein sequence ID" value="CCH49074.1"/>
    <property type="molecule type" value="Genomic_DNA"/>
</dbReference>
<dbReference type="AlphaFoldDB" id="M1WQN6"/>
<dbReference type="Proteomes" id="UP000011724">
    <property type="component" value="Chromosome"/>
</dbReference>
<evidence type="ECO:0000313" key="3">
    <source>
        <dbReference type="Proteomes" id="UP000011724"/>
    </source>
</evidence>
<feature type="chain" id="PRO_5004018934" description="Solute-binding protein family 3/N-terminal domain-containing protein" evidence="1">
    <location>
        <begin position="21"/>
        <end position="252"/>
    </location>
</feature>
<feature type="signal peptide" evidence="1">
    <location>
        <begin position="1"/>
        <end position="20"/>
    </location>
</feature>
<organism evidence="2 3">
    <name type="scientific">Pseudodesulfovibrio piezophilus (strain DSM 21447 / JCM 15486 / C1TLV30)</name>
    <name type="common">Desulfovibrio piezophilus</name>
    <dbReference type="NCBI Taxonomy" id="1322246"/>
    <lineage>
        <taxon>Bacteria</taxon>
        <taxon>Pseudomonadati</taxon>
        <taxon>Thermodesulfobacteriota</taxon>
        <taxon>Desulfovibrionia</taxon>
        <taxon>Desulfovibrionales</taxon>
        <taxon>Desulfovibrionaceae</taxon>
    </lineage>
</organism>
<evidence type="ECO:0008006" key="4">
    <source>
        <dbReference type="Google" id="ProtNLM"/>
    </source>
</evidence>
<reference evidence="3" key="2">
    <citation type="journal article" date="2013" name="Stand. Genomic Sci.">
        <title>Complete genome sequence of Desulfocapsa sulfexigens, a marine deltaproteobacterium specialized in disproportionating inorganic sulfur compounds.</title>
        <authorList>
            <person name="Finster K.W."/>
            <person name="Kjeldsen K.U."/>
            <person name="Kube M."/>
            <person name="Reinhardt R."/>
            <person name="Mussmann M."/>
            <person name="Amann R."/>
            <person name="Schreiber L."/>
        </authorList>
    </citation>
    <scope>NUCLEOTIDE SEQUENCE [LARGE SCALE GENOMIC DNA]</scope>
    <source>
        <strain evidence="3">DSM 10523 / SB164P1</strain>
    </source>
</reference>
<dbReference type="PATRIC" id="fig|879567.3.peg.1937"/>
<evidence type="ECO:0000256" key="1">
    <source>
        <dbReference type="SAM" id="SignalP"/>
    </source>
</evidence>